<evidence type="ECO:0000313" key="4">
    <source>
        <dbReference type="Proteomes" id="UP000828390"/>
    </source>
</evidence>
<feature type="domain" description="SWIM-type" evidence="2">
    <location>
        <begin position="33"/>
        <end position="69"/>
    </location>
</feature>
<dbReference type="GO" id="GO:0008270">
    <property type="term" value="F:zinc ion binding"/>
    <property type="evidence" value="ECO:0007669"/>
    <property type="project" value="UniProtKB-KW"/>
</dbReference>
<accession>A0A9D4RLV8</accession>
<sequence length="157" mass="17624">MKDVETKALSITADYITRLDEISFIVRTGMKVYPICLETEATMPSCECRPLRKTHMPCKHFAAIFRHVDDVSFSSLCDIYTANPIFNLDGDLFNKSDNTLACFLNEDNSMEGLGEVKQTDDNLHCEPPSSSLLTGIEASSKKVRELLSKIHNLSFLI</sequence>
<protein>
    <recommendedName>
        <fullName evidence="2">SWIM-type domain-containing protein</fullName>
    </recommendedName>
</protein>
<evidence type="ECO:0000256" key="1">
    <source>
        <dbReference type="PROSITE-ProRule" id="PRU00325"/>
    </source>
</evidence>
<organism evidence="3 4">
    <name type="scientific">Dreissena polymorpha</name>
    <name type="common">Zebra mussel</name>
    <name type="synonym">Mytilus polymorpha</name>
    <dbReference type="NCBI Taxonomy" id="45954"/>
    <lineage>
        <taxon>Eukaryota</taxon>
        <taxon>Metazoa</taxon>
        <taxon>Spiralia</taxon>
        <taxon>Lophotrochozoa</taxon>
        <taxon>Mollusca</taxon>
        <taxon>Bivalvia</taxon>
        <taxon>Autobranchia</taxon>
        <taxon>Heteroconchia</taxon>
        <taxon>Euheterodonta</taxon>
        <taxon>Imparidentia</taxon>
        <taxon>Neoheterodontei</taxon>
        <taxon>Myida</taxon>
        <taxon>Dreissenoidea</taxon>
        <taxon>Dreissenidae</taxon>
        <taxon>Dreissena</taxon>
    </lineage>
</organism>
<keyword evidence="1" id="KW-0479">Metal-binding</keyword>
<keyword evidence="4" id="KW-1185">Reference proteome</keyword>
<reference evidence="3" key="1">
    <citation type="journal article" date="2019" name="bioRxiv">
        <title>The Genome of the Zebra Mussel, Dreissena polymorpha: A Resource for Invasive Species Research.</title>
        <authorList>
            <person name="McCartney M.A."/>
            <person name="Auch B."/>
            <person name="Kono T."/>
            <person name="Mallez S."/>
            <person name="Zhang Y."/>
            <person name="Obille A."/>
            <person name="Becker A."/>
            <person name="Abrahante J.E."/>
            <person name="Garbe J."/>
            <person name="Badalamenti J.P."/>
            <person name="Herman A."/>
            <person name="Mangelson H."/>
            <person name="Liachko I."/>
            <person name="Sullivan S."/>
            <person name="Sone E.D."/>
            <person name="Koren S."/>
            <person name="Silverstein K.A.T."/>
            <person name="Beckman K.B."/>
            <person name="Gohl D.M."/>
        </authorList>
    </citation>
    <scope>NUCLEOTIDE SEQUENCE</scope>
    <source>
        <strain evidence="3">Duluth1</strain>
        <tissue evidence="3">Whole animal</tissue>
    </source>
</reference>
<keyword evidence="1" id="KW-0862">Zinc</keyword>
<dbReference type="AlphaFoldDB" id="A0A9D4RLV8"/>
<dbReference type="EMBL" id="JAIWYP010000002">
    <property type="protein sequence ID" value="KAH3873661.1"/>
    <property type="molecule type" value="Genomic_DNA"/>
</dbReference>
<dbReference type="PANTHER" id="PTHR47456">
    <property type="entry name" value="PHD-TYPE DOMAIN-CONTAINING PROTEIN"/>
    <property type="match status" value="1"/>
</dbReference>
<dbReference type="PROSITE" id="PS50966">
    <property type="entry name" value="ZF_SWIM"/>
    <property type="match status" value="1"/>
</dbReference>
<comment type="caution">
    <text evidence="3">The sequence shown here is derived from an EMBL/GenBank/DDBJ whole genome shotgun (WGS) entry which is preliminary data.</text>
</comment>
<dbReference type="Proteomes" id="UP000828390">
    <property type="component" value="Unassembled WGS sequence"/>
</dbReference>
<keyword evidence="1" id="KW-0863">Zinc-finger</keyword>
<gene>
    <name evidence="3" type="ORF">DPMN_036898</name>
</gene>
<evidence type="ECO:0000313" key="3">
    <source>
        <dbReference type="EMBL" id="KAH3873661.1"/>
    </source>
</evidence>
<name>A0A9D4RLV8_DREPO</name>
<reference evidence="3" key="2">
    <citation type="submission" date="2020-11" db="EMBL/GenBank/DDBJ databases">
        <authorList>
            <person name="McCartney M.A."/>
            <person name="Auch B."/>
            <person name="Kono T."/>
            <person name="Mallez S."/>
            <person name="Becker A."/>
            <person name="Gohl D.M."/>
            <person name="Silverstein K.A.T."/>
            <person name="Koren S."/>
            <person name="Bechman K.B."/>
            <person name="Herman A."/>
            <person name="Abrahante J.E."/>
            <person name="Garbe J."/>
        </authorList>
    </citation>
    <scope>NUCLEOTIDE SEQUENCE</scope>
    <source>
        <strain evidence="3">Duluth1</strain>
        <tissue evidence="3">Whole animal</tissue>
    </source>
</reference>
<evidence type="ECO:0000259" key="2">
    <source>
        <dbReference type="PROSITE" id="PS50966"/>
    </source>
</evidence>
<proteinExistence type="predicted"/>
<dbReference type="InterPro" id="IPR007527">
    <property type="entry name" value="Znf_SWIM"/>
</dbReference>